<feature type="transmembrane region" description="Helical" evidence="1">
    <location>
        <begin position="82"/>
        <end position="100"/>
    </location>
</feature>
<dbReference type="AlphaFoldDB" id="A0A161IFX8"/>
<organism evidence="2 3">
    <name type="scientific">Isoptericola dokdonensis DS-3</name>
    <dbReference type="NCBI Taxonomy" id="1300344"/>
    <lineage>
        <taxon>Bacteria</taxon>
        <taxon>Bacillati</taxon>
        <taxon>Actinomycetota</taxon>
        <taxon>Actinomycetes</taxon>
        <taxon>Micrococcales</taxon>
        <taxon>Promicromonosporaceae</taxon>
        <taxon>Isoptericola</taxon>
    </lineage>
</organism>
<dbReference type="RefSeq" id="WP_068203632.1">
    <property type="nucleotide sequence ID" value="NZ_CP014209.1"/>
</dbReference>
<evidence type="ECO:0000313" key="2">
    <source>
        <dbReference type="EMBL" id="ANC32447.1"/>
    </source>
</evidence>
<keyword evidence="1" id="KW-1133">Transmembrane helix</keyword>
<keyword evidence="1" id="KW-0812">Transmembrane</keyword>
<feature type="transmembrane region" description="Helical" evidence="1">
    <location>
        <begin position="39"/>
        <end position="62"/>
    </location>
</feature>
<gene>
    <name evidence="2" type="ORF">I598_2930</name>
</gene>
<evidence type="ECO:0000313" key="3">
    <source>
        <dbReference type="Proteomes" id="UP000076794"/>
    </source>
</evidence>
<accession>A0A161IFX8</accession>
<sequence>MSAALPTAPGRATRPGELRAHTAQRRAASIARRRFARGLTLAGLLFWTAWTLLVLGAPLVVARWGGELDGLTYDAAGSPARWVVFGTGVATTAGLLRIHVAAGGSRAAFVRGAAGAALPVGAVFGVLTVALVLLERATYARAGLPWQGAAAALDPATWTGAAVVVVTEAIGAVAYVLVGVAVTAVYRRFGALRGTLLALPLLVPCVVVDLTTRSGVFGLPVRGAYADTALGAPLAVAGALLAAAAAAVLAHRLLRTVPLRP</sequence>
<keyword evidence="1" id="KW-0472">Membrane</keyword>
<feature type="transmembrane region" description="Helical" evidence="1">
    <location>
        <begin position="230"/>
        <end position="250"/>
    </location>
</feature>
<dbReference type="PATRIC" id="fig|1300344.3.peg.2948"/>
<feature type="transmembrane region" description="Helical" evidence="1">
    <location>
        <begin position="112"/>
        <end position="134"/>
    </location>
</feature>
<protein>
    <recommendedName>
        <fullName evidence="4">ABC-2 family transporter protein</fullName>
    </recommendedName>
</protein>
<dbReference type="STRING" id="1300344.I598_2930"/>
<dbReference type="OrthoDB" id="4862385at2"/>
<feature type="transmembrane region" description="Helical" evidence="1">
    <location>
        <begin position="156"/>
        <end position="178"/>
    </location>
</feature>
<dbReference type="EMBL" id="CP014209">
    <property type="protein sequence ID" value="ANC32447.1"/>
    <property type="molecule type" value="Genomic_DNA"/>
</dbReference>
<evidence type="ECO:0008006" key="4">
    <source>
        <dbReference type="Google" id="ProtNLM"/>
    </source>
</evidence>
<dbReference type="Proteomes" id="UP000076794">
    <property type="component" value="Chromosome"/>
</dbReference>
<feature type="transmembrane region" description="Helical" evidence="1">
    <location>
        <begin position="190"/>
        <end position="210"/>
    </location>
</feature>
<dbReference type="KEGG" id="ido:I598_2930"/>
<proteinExistence type="predicted"/>
<keyword evidence="3" id="KW-1185">Reference proteome</keyword>
<reference evidence="2 3" key="1">
    <citation type="submission" date="2016-01" db="EMBL/GenBank/DDBJ databases">
        <title>Complete genome sequence of a soil Actinobacterium, Isoptericola dokdonensis DS-3.</title>
        <authorList>
            <person name="Kwon S.-K."/>
            <person name="Kim J.F."/>
        </authorList>
    </citation>
    <scope>NUCLEOTIDE SEQUENCE [LARGE SCALE GENOMIC DNA]</scope>
    <source>
        <strain evidence="2 3">DS-3</strain>
    </source>
</reference>
<evidence type="ECO:0000256" key="1">
    <source>
        <dbReference type="SAM" id="Phobius"/>
    </source>
</evidence>
<name>A0A161IFX8_9MICO</name>